<organism evidence="4 5">
    <name type="scientific">Nocardioides antri</name>
    <dbReference type="NCBI Taxonomy" id="2607659"/>
    <lineage>
        <taxon>Bacteria</taxon>
        <taxon>Bacillati</taxon>
        <taxon>Actinomycetota</taxon>
        <taxon>Actinomycetes</taxon>
        <taxon>Propionibacteriales</taxon>
        <taxon>Nocardioidaceae</taxon>
        <taxon>Nocardioides</taxon>
    </lineage>
</organism>
<keyword evidence="2" id="KW-1133">Transmembrane helix</keyword>
<evidence type="ECO:0000313" key="4">
    <source>
        <dbReference type="EMBL" id="KAA1425605.1"/>
    </source>
</evidence>
<dbReference type="RefSeq" id="WP_149751791.1">
    <property type="nucleotide sequence ID" value="NZ_VUJW01000011.1"/>
</dbReference>
<dbReference type="EMBL" id="VUJW01000011">
    <property type="protein sequence ID" value="KAA1425605.1"/>
    <property type="molecule type" value="Genomic_DNA"/>
</dbReference>
<name>A0A5B1LXA4_9ACTN</name>
<keyword evidence="5" id="KW-1185">Reference proteome</keyword>
<dbReference type="Proteomes" id="UP000324351">
    <property type="component" value="Unassembled WGS sequence"/>
</dbReference>
<evidence type="ECO:0000313" key="5">
    <source>
        <dbReference type="Proteomes" id="UP000324351"/>
    </source>
</evidence>
<accession>A0A5B1LXA4</accession>
<evidence type="ECO:0000259" key="3">
    <source>
        <dbReference type="Pfam" id="PF13559"/>
    </source>
</evidence>
<dbReference type="AlphaFoldDB" id="A0A5B1LXA4"/>
<feature type="compositionally biased region" description="Basic and acidic residues" evidence="1">
    <location>
        <begin position="38"/>
        <end position="64"/>
    </location>
</feature>
<dbReference type="InterPro" id="IPR025403">
    <property type="entry name" value="TgpA-like_C"/>
</dbReference>
<feature type="transmembrane region" description="Helical" evidence="2">
    <location>
        <begin position="85"/>
        <end position="103"/>
    </location>
</feature>
<proteinExistence type="predicted"/>
<sequence>MGPDSPRPSTHGAVALGALVLLLCALVAATFNGPSRVGLERDDDRSRVVEEGDSRERADQRSDPEDGQPEPDDEPWLPWLPPADLLLLVPSALIFGAALLVLARLRVVRRRRRLTGRVGVRHSPVTEVAPPDEAEEPALPGALDEGARGIGEGSPRNAIVATWVRLEQAVESEHFPHRPAETPSELVERALASYHLDAEAIERLAALYREARFSRHPVTEEHRAEAAACLRRLLATLGRPGARTR</sequence>
<dbReference type="Pfam" id="PF13559">
    <property type="entry name" value="DUF4129"/>
    <property type="match status" value="1"/>
</dbReference>
<comment type="caution">
    <text evidence="4">The sequence shown here is derived from an EMBL/GenBank/DDBJ whole genome shotgun (WGS) entry which is preliminary data.</text>
</comment>
<feature type="domain" description="Protein-glutamine gamma-glutamyltransferase-like C-terminal" evidence="3">
    <location>
        <begin position="163"/>
        <end position="231"/>
    </location>
</feature>
<reference evidence="4 5" key="1">
    <citation type="submission" date="2019-09" db="EMBL/GenBank/DDBJ databases">
        <title>Nocardioides panacisoli sp. nov., isolated from the soil of a ginseng field.</title>
        <authorList>
            <person name="Cho C."/>
        </authorList>
    </citation>
    <scope>NUCLEOTIDE SEQUENCE [LARGE SCALE GENOMIC DNA]</scope>
    <source>
        <strain evidence="4 5">BN140041</strain>
    </source>
</reference>
<feature type="compositionally biased region" description="Acidic residues" evidence="1">
    <location>
        <begin position="65"/>
        <end position="75"/>
    </location>
</feature>
<keyword evidence="2" id="KW-0472">Membrane</keyword>
<evidence type="ECO:0000256" key="1">
    <source>
        <dbReference type="SAM" id="MobiDB-lite"/>
    </source>
</evidence>
<gene>
    <name evidence="4" type="ORF">F0U47_17600</name>
</gene>
<protein>
    <submittedName>
        <fullName evidence="4">DUF4129 domain-containing protein</fullName>
    </submittedName>
</protein>
<reference evidence="4 5" key="2">
    <citation type="submission" date="2019-09" db="EMBL/GenBank/DDBJ databases">
        <authorList>
            <person name="Jin C."/>
        </authorList>
    </citation>
    <scope>NUCLEOTIDE SEQUENCE [LARGE SCALE GENOMIC DNA]</scope>
    <source>
        <strain evidence="4 5">BN140041</strain>
    </source>
</reference>
<keyword evidence="2" id="KW-0812">Transmembrane</keyword>
<feature type="region of interest" description="Disordered" evidence="1">
    <location>
        <begin position="36"/>
        <end position="76"/>
    </location>
</feature>
<evidence type="ECO:0000256" key="2">
    <source>
        <dbReference type="SAM" id="Phobius"/>
    </source>
</evidence>